<feature type="transmembrane region" description="Helical" evidence="1">
    <location>
        <begin position="246"/>
        <end position="266"/>
    </location>
</feature>
<feature type="transmembrane region" description="Helical" evidence="1">
    <location>
        <begin position="222"/>
        <end position="239"/>
    </location>
</feature>
<dbReference type="GO" id="GO:0008237">
    <property type="term" value="F:metallopeptidase activity"/>
    <property type="evidence" value="ECO:0007669"/>
    <property type="project" value="UniProtKB-KW"/>
</dbReference>
<evidence type="ECO:0000256" key="1">
    <source>
        <dbReference type="SAM" id="Phobius"/>
    </source>
</evidence>
<dbReference type="InterPro" id="IPR052710">
    <property type="entry name" value="CAAX_protease"/>
</dbReference>
<evidence type="ECO:0000313" key="3">
    <source>
        <dbReference type="EMBL" id="RXR06056.1"/>
    </source>
</evidence>
<keyword evidence="3" id="KW-0645">Protease</keyword>
<dbReference type="PANTHER" id="PTHR36435">
    <property type="entry name" value="SLR1288 PROTEIN"/>
    <property type="match status" value="1"/>
</dbReference>
<accession>A0A4Q1JV83</accession>
<dbReference type="GO" id="GO:0006508">
    <property type="term" value="P:proteolysis"/>
    <property type="evidence" value="ECO:0007669"/>
    <property type="project" value="UniProtKB-KW"/>
</dbReference>
<dbReference type="GO" id="GO:0080120">
    <property type="term" value="P:CAAX-box protein maturation"/>
    <property type="evidence" value="ECO:0007669"/>
    <property type="project" value="UniProtKB-ARBA"/>
</dbReference>
<reference evidence="3 4" key="1">
    <citation type="submission" date="2019-01" db="EMBL/GenBank/DDBJ databases">
        <title>Pseudoxanthomonas composti sp. nov., isolated from compost.</title>
        <authorList>
            <person name="Yang G."/>
        </authorList>
    </citation>
    <scope>NUCLEOTIDE SEQUENCE [LARGE SCALE GENOMIC DNA]</scope>
    <source>
        <strain evidence="3 4">GSS15</strain>
    </source>
</reference>
<feature type="transmembrane region" description="Helical" evidence="1">
    <location>
        <begin position="74"/>
        <end position="95"/>
    </location>
</feature>
<keyword evidence="1" id="KW-1133">Transmembrane helix</keyword>
<dbReference type="Proteomes" id="UP000289784">
    <property type="component" value="Unassembled WGS sequence"/>
</dbReference>
<dbReference type="Pfam" id="PF02517">
    <property type="entry name" value="Rce1-like"/>
    <property type="match status" value="1"/>
</dbReference>
<feature type="transmembrane region" description="Helical" evidence="1">
    <location>
        <begin position="161"/>
        <end position="181"/>
    </location>
</feature>
<keyword evidence="3" id="KW-0482">Metalloprotease</keyword>
<keyword evidence="4" id="KW-1185">Reference proteome</keyword>
<gene>
    <name evidence="3" type="ORF">EPA99_09440</name>
</gene>
<keyword evidence="1" id="KW-0472">Membrane</keyword>
<organism evidence="3 4">
    <name type="scientific">Pseudoxanthomonas composti</name>
    <dbReference type="NCBI Taxonomy" id="2137479"/>
    <lineage>
        <taxon>Bacteria</taxon>
        <taxon>Pseudomonadati</taxon>
        <taxon>Pseudomonadota</taxon>
        <taxon>Gammaproteobacteria</taxon>
        <taxon>Lysobacterales</taxon>
        <taxon>Lysobacteraceae</taxon>
        <taxon>Pseudoxanthomonas</taxon>
    </lineage>
</organism>
<dbReference type="GO" id="GO:0004175">
    <property type="term" value="F:endopeptidase activity"/>
    <property type="evidence" value="ECO:0007669"/>
    <property type="project" value="UniProtKB-ARBA"/>
</dbReference>
<sequence length="270" mass="28254">MTPEPLPAAAAPPAAPRPLGRTLAHFAVDVAIATAAMLLLSLLVGFGLAVLAGFRAGLAGQKADIAHLVQQPGTLGLMLIAGLSTGGAALLVYALRGHRATAAERRQAWVRLAKPVTWAWIALAAVAVFACSSSISVIGQWLDVPLNPTNQSLVDGGFRDAPWALALFAVLIAPAYEELLFRRVLFGQLWKAGYPRLGMALTAALFALLHELPTLDGHQARTLLLWAAYGAMGLVFAALYRKTGTLWASILAHALNNGLALAIAALQGHG</sequence>
<dbReference type="OrthoDB" id="6024813at2"/>
<dbReference type="EMBL" id="SAWZ01000004">
    <property type="protein sequence ID" value="RXR06056.1"/>
    <property type="molecule type" value="Genomic_DNA"/>
</dbReference>
<feature type="domain" description="CAAX prenyl protease 2/Lysostaphin resistance protein A-like" evidence="2">
    <location>
        <begin position="162"/>
        <end position="258"/>
    </location>
</feature>
<name>A0A4Q1JV83_9GAMM</name>
<keyword evidence="3" id="KW-0378">Hydrolase</keyword>
<feature type="transmembrane region" description="Helical" evidence="1">
    <location>
        <begin position="26"/>
        <end position="54"/>
    </location>
</feature>
<protein>
    <submittedName>
        <fullName evidence="3">CPBP family intramembrane metalloprotease</fullName>
    </submittedName>
</protein>
<feature type="transmembrane region" description="Helical" evidence="1">
    <location>
        <begin position="193"/>
        <end position="210"/>
    </location>
</feature>
<dbReference type="InterPro" id="IPR003675">
    <property type="entry name" value="Rce1/LyrA-like_dom"/>
</dbReference>
<evidence type="ECO:0000313" key="4">
    <source>
        <dbReference type="Proteomes" id="UP000289784"/>
    </source>
</evidence>
<feature type="transmembrane region" description="Helical" evidence="1">
    <location>
        <begin position="116"/>
        <end position="141"/>
    </location>
</feature>
<dbReference type="PANTHER" id="PTHR36435:SF1">
    <property type="entry name" value="CAAX AMINO TERMINAL PROTEASE FAMILY PROTEIN"/>
    <property type="match status" value="1"/>
</dbReference>
<evidence type="ECO:0000259" key="2">
    <source>
        <dbReference type="Pfam" id="PF02517"/>
    </source>
</evidence>
<dbReference type="AlphaFoldDB" id="A0A4Q1JV83"/>
<comment type="caution">
    <text evidence="3">The sequence shown here is derived from an EMBL/GenBank/DDBJ whole genome shotgun (WGS) entry which is preliminary data.</text>
</comment>
<proteinExistence type="predicted"/>
<keyword evidence="1" id="KW-0812">Transmembrane</keyword>